<dbReference type="PANTHER" id="PTHR33931:SF2">
    <property type="entry name" value="HOLIN-LIKE PROTEIN CIDA"/>
    <property type="match status" value="1"/>
</dbReference>
<keyword evidence="8" id="KW-1185">Reference proteome</keyword>
<proteinExistence type="predicted"/>
<evidence type="ECO:0000256" key="3">
    <source>
        <dbReference type="ARBA" id="ARBA00022692"/>
    </source>
</evidence>
<feature type="transmembrane region" description="Helical" evidence="6">
    <location>
        <begin position="49"/>
        <end position="72"/>
    </location>
</feature>
<feature type="transmembrane region" description="Helical" evidence="6">
    <location>
        <begin position="112"/>
        <end position="137"/>
    </location>
</feature>
<organism evidence="7 8">
    <name type="scientific">Comamonas terrae</name>
    <dbReference type="NCBI Taxonomy" id="673548"/>
    <lineage>
        <taxon>Bacteria</taxon>
        <taxon>Pseudomonadati</taxon>
        <taxon>Pseudomonadota</taxon>
        <taxon>Betaproteobacteria</taxon>
        <taxon>Burkholderiales</taxon>
        <taxon>Comamonadaceae</taxon>
        <taxon>Comamonas</taxon>
    </lineage>
</organism>
<dbReference type="Pfam" id="PF03788">
    <property type="entry name" value="LrgA"/>
    <property type="match status" value="1"/>
</dbReference>
<protein>
    <submittedName>
        <fullName evidence="7">CidA/LrgA family protein</fullName>
    </submittedName>
</protein>
<evidence type="ECO:0000256" key="1">
    <source>
        <dbReference type="ARBA" id="ARBA00004651"/>
    </source>
</evidence>
<dbReference type="RefSeq" id="WP_083526558.1">
    <property type="nucleotide sequence ID" value="NZ_BCNT01000004.1"/>
</dbReference>
<dbReference type="InterPro" id="IPR005538">
    <property type="entry name" value="LrgA/CidA"/>
</dbReference>
<accession>A0ABW5UIL1</accession>
<name>A0ABW5UIL1_9BURK</name>
<dbReference type="PANTHER" id="PTHR33931">
    <property type="entry name" value="HOLIN-LIKE PROTEIN CIDA-RELATED"/>
    <property type="match status" value="1"/>
</dbReference>
<keyword evidence="2" id="KW-1003">Cell membrane</keyword>
<keyword evidence="5 6" id="KW-0472">Membrane</keyword>
<evidence type="ECO:0000256" key="6">
    <source>
        <dbReference type="SAM" id="Phobius"/>
    </source>
</evidence>
<keyword evidence="3 6" id="KW-0812">Transmembrane</keyword>
<evidence type="ECO:0000256" key="4">
    <source>
        <dbReference type="ARBA" id="ARBA00022989"/>
    </source>
</evidence>
<gene>
    <name evidence="7" type="ORF">ACFSW6_05225</name>
</gene>
<dbReference type="EMBL" id="JBHUMV010000002">
    <property type="protein sequence ID" value="MFD2753477.1"/>
    <property type="molecule type" value="Genomic_DNA"/>
</dbReference>
<reference evidence="8" key="1">
    <citation type="journal article" date="2019" name="Int. J. Syst. Evol. Microbiol.">
        <title>The Global Catalogue of Microorganisms (GCM) 10K type strain sequencing project: providing services to taxonomists for standard genome sequencing and annotation.</title>
        <authorList>
            <consortium name="The Broad Institute Genomics Platform"/>
            <consortium name="The Broad Institute Genome Sequencing Center for Infectious Disease"/>
            <person name="Wu L."/>
            <person name="Ma J."/>
        </authorList>
    </citation>
    <scope>NUCLEOTIDE SEQUENCE [LARGE SCALE GENOMIC DNA]</scope>
    <source>
        <strain evidence="8">TISTR 1906</strain>
    </source>
</reference>
<evidence type="ECO:0000256" key="5">
    <source>
        <dbReference type="ARBA" id="ARBA00023136"/>
    </source>
</evidence>
<evidence type="ECO:0000256" key="2">
    <source>
        <dbReference type="ARBA" id="ARBA00022475"/>
    </source>
</evidence>
<dbReference type="Proteomes" id="UP001597463">
    <property type="component" value="Unassembled WGS sequence"/>
</dbReference>
<evidence type="ECO:0000313" key="8">
    <source>
        <dbReference type="Proteomes" id="UP001597463"/>
    </source>
</evidence>
<keyword evidence="4 6" id="KW-1133">Transmembrane helix</keyword>
<comment type="subcellular location">
    <subcellularLocation>
        <location evidence="1">Cell membrane</location>
        <topology evidence="1">Multi-pass membrane protein</topology>
    </subcellularLocation>
</comment>
<evidence type="ECO:0000313" key="7">
    <source>
        <dbReference type="EMBL" id="MFD2753477.1"/>
    </source>
</evidence>
<sequence length="161" mass="17489">MSKTLDDSAAGGRPRLPIGARAALQAAKVVLQIALLSTIWLAVDMARQRLGWSMPAGLIGFALLAVGLFTGLVKARWLQGGTNWLLAEMLLFFVPAMLVVTEYPDLILHQGWRILAVIVTSTACVMAATALAVDRVYRLELWLARRRSTRHAGRAAFHAGV</sequence>
<comment type="caution">
    <text evidence="7">The sequence shown here is derived from an EMBL/GenBank/DDBJ whole genome shotgun (WGS) entry which is preliminary data.</text>
</comment>
<feature type="transmembrane region" description="Helical" evidence="6">
    <location>
        <begin position="84"/>
        <end position="100"/>
    </location>
</feature>